<reference evidence="3 4" key="1">
    <citation type="submission" date="2024-09" db="EMBL/GenBank/DDBJ databases">
        <authorList>
            <person name="Sun Q."/>
            <person name="Mori K."/>
        </authorList>
    </citation>
    <scope>NUCLEOTIDE SEQUENCE [LARGE SCALE GENOMIC DNA]</scope>
    <source>
        <strain evidence="3 4">JCM 4362</strain>
    </source>
</reference>
<accession>A0ABV5P5J2</accession>
<dbReference type="RefSeq" id="WP_345227867.1">
    <property type="nucleotide sequence ID" value="NZ_BAAAXE010000014.1"/>
</dbReference>
<gene>
    <name evidence="3" type="ORF">ACFFTU_00085</name>
</gene>
<evidence type="ECO:0000256" key="2">
    <source>
        <dbReference type="ARBA" id="ARBA00023239"/>
    </source>
</evidence>
<evidence type="ECO:0000313" key="4">
    <source>
        <dbReference type="Proteomes" id="UP001589718"/>
    </source>
</evidence>
<dbReference type="Gene3D" id="3.40.50.1400">
    <property type="match status" value="1"/>
</dbReference>
<comment type="caution">
    <text evidence="3">The sequence shown here is derived from an EMBL/GenBank/DDBJ whole genome shotgun (WGS) entry which is preliminary data.</text>
</comment>
<dbReference type="InterPro" id="IPR002762">
    <property type="entry name" value="CbiX-like"/>
</dbReference>
<proteinExistence type="predicted"/>
<organism evidence="3 4">
    <name type="scientific">Streptomyces cremeus</name>
    <dbReference type="NCBI Taxonomy" id="66881"/>
    <lineage>
        <taxon>Bacteria</taxon>
        <taxon>Bacillati</taxon>
        <taxon>Actinomycetota</taxon>
        <taxon>Actinomycetes</taxon>
        <taxon>Kitasatosporales</taxon>
        <taxon>Streptomycetaceae</taxon>
        <taxon>Streptomyces</taxon>
    </lineage>
</organism>
<keyword evidence="2" id="KW-0456">Lyase</keyword>
<evidence type="ECO:0000313" key="3">
    <source>
        <dbReference type="EMBL" id="MFB9518368.1"/>
    </source>
</evidence>
<keyword evidence="1" id="KW-0479">Metal-binding</keyword>
<dbReference type="EMBL" id="JBHMCR010000001">
    <property type="protein sequence ID" value="MFB9518368.1"/>
    <property type="molecule type" value="Genomic_DNA"/>
</dbReference>
<dbReference type="Pfam" id="PF01903">
    <property type="entry name" value="CbiX"/>
    <property type="match status" value="1"/>
</dbReference>
<protein>
    <submittedName>
        <fullName evidence="3">CbiX/SirB N-terminal domain-containing protein</fullName>
    </submittedName>
</protein>
<keyword evidence="4" id="KW-1185">Reference proteome</keyword>
<dbReference type="Proteomes" id="UP001589718">
    <property type="component" value="Unassembled WGS sequence"/>
</dbReference>
<evidence type="ECO:0000256" key="1">
    <source>
        <dbReference type="ARBA" id="ARBA00022723"/>
    </source>
</evidence>
<dbReference type="SUPFAM" id="SSF53800">
    <property type="entry name" value="Chelatase"/>
    <property type="match status" value="1"/>
</dbReference>
<name>A0ABV5P5J2_STRCM</name>
<sequence>MVAGAGSTRPGGNDGTLAVVDGFRGLRGVPVVPAHCSAAEPTVPEAVARLRAEGHRRVAVATRLLAPGRFTRALAWCGAWAVSEPVADHPRIARLVADRYAAARRGPGPLEQIHHCE</sequence>